<evidence type="ECO:0000256" key="1">
    <source>
        <dbReference type="SAM" id="MobiDB-lite"/>
    </source>
</evidence>
<comment type="caution">
    <text evidence="2">The sequence shown here is derived from an EMBL/GenBank/DDBJ whole genome shotgun (WGS) entry which is preliminary data.</text>
</comment>
<feature type="region of interest" description="Disordered" evidence="1">
    <location>
        <begin position="60"/>
        <end position="82"/>
    </location>
</feature>
<dbReference type="AlphaFoldDB" id="A0A9P6AJ94"/>
<evidence type="ECO:0000313" key="2">
    <source>
        <dbReference type="EMBL" id="KAF9505891.1"/>
    </source>
</evidence>
<gene>
    <name evidence="2" type="ORF">BS47DRAFT_1367759</name>
</gene>
<keyword evidence="3" id="KW-1185">Reference proteome</keyword>
<organism evidence="2 3">
    <name type="scientific">Hydnum rufescens UP504</name>
    <dbReference type="NCBI Taxonomy" id="1448309"/>
    <lineage>
        <taxon>Eukaryota</taxon>
        <taxon>Fungi</taxon>
        <taxon>Dikarya</taxon>
        <taxon>Basidiomycota</taxon>
        <taxon>Agaricomycotina</taxon>
        <taxon>Agaricomycetes</taxon>
        <taxon>Cantharellales</taxon>
        <taxon>Hydnaceae</taxon>
        <taxon>Hydnum</taxon>
    </lineage>
</organism>
<feature type="region of interest" description="Disordered" evidence="1">
    <location>
        <begin position="119"/>
        <end position="139"/>
    </location>
</feature>
<evidence type="ECO:0000313" key="3">
    <source>
        <dbReference type="Proteomes" id="UP000886523"/>
    </source>
</evidence>
<proteinExistence type="predicted"/>
<dbReference type="Proteomes" id="UP000886523">
    <property type="component" value="Unassembled WGS sequence"/>
</dbReference>
<sequence length="282" mass="31334">MNQVRHHTHFGSFSLHEPDLENAQTMHHEIQECAATQDPDSRVPTTHMMTKRVRCHTPAKAGFLTPRNPHPKNLQTRPGRNMGVCTATQDLNPRISPTPTMMNQVLSPSTKPNLENAQTTHHETQECAATQDPDSQVPTTHMTTKQVRCHTPASADFLTPQNPCPKNPRTRPGRNTGMCAATKTLTLDYSQPIQRGDLKYGATHPPKRPLPLATLHKELEGPHPSKSQSFSGINTVIIVPRGPPGFFNPVLYPAAFTPVFPFEISHSSFWLKIGRTLAKMMT</sequence>
<protein>
    <submittedName>
        <fullName evidence="2">Uncharacterized protein</fullName>
    </submittedName>
</protein>
<accession>A0A9P6AJ94</accession>
<dbReference type="EMBL" id="MU129133">
    <property type="protein sequence ID" value="KAF9505891.1"/>
    <property type="molecule type" value="Genomic_DNA"/>
</dbReference>
<reference evidence="2" key="1">
    <citation type="journal article" date="2020" name="Nat. Commun.">
        <title>Large-scale genome sequencing of mycorrhizal fungi provides insights into the early evolution of symbiotic traits.</title>
        <authorList>
            <person name="Miyauchi S."/>
            <person name="Kiss E."/>
            <person name="Kuo A."/>
            <person name="Drula E."/>
            <person name="Kohler A."/>
            <person name="Sanchez-Garcia M."/>
            <person name="Morin E."/>
            <person name="Andreopoulos B."/>
            <person name="Barry K.W."/>
            <person name="Bonito G."/>
            <person name="Buee M."/>
            <person name="Carver A."/>
            <person name="Chen C."/>
            <person name="Cichocki N."/>
            <person name="Clum A."/>
            <person name="Culley D."/>
            <person name="Crous P.W."/>
            <person name="Fauchery L."/>
            <person name="Girlanda M."/>
            <person name="Hayes R.D."/>
            <person name="Keri Z."/>
            <person name="LaButti K."/>
            <person name="Lipzen A."/>
            <person name="Lombard V."/>
            <person name="Magnuson J."/>
            <person name="Maillard F."/>
            <person name="Murat C."/>
            <person name="Nolan M."/>
            <person name="Ohm R.A."/>
            <person name="Pangilinan J."/>
            <person name="Pereira M.F."/>
            <person name="Perotto S."/>
            <person name="Peter M."/>
            <person name="Pfister S."/>
            <person name="Riley R."/>
            <person name="Sitrit Y."/>
            <person name="Stielow J.B."/>
            <person name="Szollosi G."/>
            <person name="Zifcakova L."/>
            <person name="Stursova M."/>
            <person name="Spatafora J.W."/>
            <person name="Tedersoo L."/>
            <person name="Vaario L.M."/>
            <person name="Yamada A."/>
            <person name="Yan M."/>
            <person name="Wang P."/>
            <person name="Xu J."/>
            <person name="Bruns T."/>
            <person name="Baldrian P."/>
            <person name="Vilgalys R."/>
            <person name="Dunand C."/>
            <person name="Henrissat B."/>
            <person name="Grigoriev I.V."/>
            <person name="Hibbett D."/>
            <person name="Nagy L.G."/>
            <person name="Martin F.M."/>
        </authorList>
    </citation>
    <scope>NUCLEOTIDE SEQUENCE</scope>
    <source>
        <strain evidence="2">UP504</strain>
    </source>
</reference>
<name>A0A9P6AJ94_9AGAM</name>